<dbReference type="EMBL" id="JAEDAK010000001">
    <property type="protein sequence ID" value="MBH9575630.1"/>
    <property type="molecule type" value="Genomic_DNA"/>
</dbReference>
<accession>A0A931NGN2</accession>
<gene>
    <name evidence="7" type="ORF">I7X39_01805</name>
</gene>
<dbReference type="Pfam" id="PF13458">
    <property type="entry name" value="Peripla_BP_6"/>
    <property type="match status" value="1"/>
</dbReference>
<evidence type="ECO:0000256" key="3">
    <source>
        <dbReference type="ARBA" id="ARBA00022729"/>
    </source>
</evidence>
<dbReference type="PANTHER" id="PTHR47235">
    <property type="entry name" value="BLR6548 PROTEIN"/>
    <property type="match status" value="1"/>
</dbReference>
<dbReference type="PRINTS" id="PR00337">
    <property type="entry name" value="LEUILEVALBP"/>
</dbReference>
<name>A0A931NGN2_9BURK</name>
<proteinExistence type="inferred from homology"/>
<evidence type="ECO:0000313" key="8">
    <source>
        <dbReference type="Proteomes" id="UP000613266"/>
    </source>
</evidence>
<evidence type="ECO:0000256" key="2">
    <source>
        <dbReference type="ARBA" id="ARBA00022448"/>
    </source>
</evidence>
<dbReference type="PANTHER" id="PTHR47235:SF1">
    <property type="entry name" value="BLR6548 PROTEIN"/>
    <property type="match status" value="1"/>
</dbReference>
<dbReference type="RefSeq" id="WP_198109235.1">
    <property type="nucleotide sequence ID" value="NZ_JAEDAK010000001.1"/>
</dbReference>
<dbReference type="GO" id="GO:0006865">
    <property type="term" value="P:amino acid transport"/>
    <property type="evidence" value="ECO:0007669"/>
    <property type="project" value="UniProtKB-KW"/>
</dbReference>
<dbReference type="InterPro" id="IPR000709">
    <property type="entry name" value="Leu_Ile_Val-bd"/>
</dbReference>
<comment type="caution">
    <text evidence="7">The sequence shown here is derived from an EMBL/GenBank/DDBJ whole genome shotgun (WGS) entry which is preliminary data.</text>
</comment>
<comment type="similarity">
    <text evidence="1">Belongs to the leucine-binding protein family.</text>
</comment>
<keyword evidence="8" id="KW-1185">Reference proteome</keyword>
<sequence length="360" mass="38322">MQRRQLLTALAAVSGVAQAAPLLRIGASAALTGPAAALGRQYHLGSQAALQAANEQGGIQGQPLVLDLLDDGYEPDRAVANTEALVGDERVLALLGYVGTPTSMAALPLVKRHQLAFVGPYTGADALWERANPQVFMVRASYRDEGRALAHAIRSDGARRVNVFYQADLYGRAGLEALRDAVAAAGITLGAAATVKRNTVEVADAVHELTENAEAIYMVSTYETCAAFIEQARKAGYRGRFYSLSFAGREPLRSALGGSLQGLVFAQVVPDPEDAQLPVVAQYQRALRAMGANAFDSISLEGYLATRVLLEALRHVKGPPTRARVLQALAGLGRLDLGGYVVQYGASERRGSRLVRIVRD</sequence>
<dbReference type="SUPFAM" id="SSF53822">
    <property type="entry name" value="Periplasmic binding protein-like I"/>
    <property type="match status" value="1"/>
</dbReference>
<dbReference type="InterPro" id="IPR028081">
    <property type="entry name" value="Leu-bd"/>
</dbReference>
<dbReference type="AlphaFoldDB" id="A0A931NGN2"/>
<evidence type="ECO:0000313" key="7">
    <source>
        <dbReference type="EMBL" id="MBH9575630.1"/>
    </source>
</evidence>
<feature type="chain" id="PRO_5037552792" evidence="5">
    <location>
        <begin position="20"/>
        <end position="360"/>
    </location>
</feature>
<feature type="domain" description="Leucine-binding protein" evidence="6">
    <location>
        <begin position="24"/>
        <end position="358"/>
    </location>
</feature>
<keyword evidence="2" id="KW-0813">Transport</keyword>
<keyword evidence="3 5" id="KW-0732">Signal</keyword>
<reference evidence="7" key="1">
    <citation type="submission" date="2020-12" db="EMBL/GenBank/DDBJ databases">
        <title>The genome sequence of Inhella sp. 1Y17.</title>
        <authorList>
            <person name="Liu Y."/>
        </authorList>
    </citation>
    <scope>NUCLEOTIDE SEQUENCE</scope>
    <source>
        <strain evidence="7">1Y17</strain>
    </source>
</reference>
<protein>
    <submittedName>
        <fullName evidence="7">ABC transporter substrate-binding protein</fullName>
    </submittedName>
</protein>
<feature type="signal peptide" evidence="5">
    <location>
        <begin position="1"/>
        <end position="19"/>
    </location>
</feature>
<evidence type="ECO:0000256" key="4">
    <source>
        <dbReference type="ARBA" id="ARBA00022970"/>
    </source>
</evidence>
<organism evidence="7 8">
    <name type="scientific">Inhella proteolytica</name>
    <dbReference type="NCBI Taxonomy" id="2795029"/>
    <lineage>
        <taxon>Bacteria</taxon>
        <taxon>Pseudomonadati</taxon>
        <taxon>Pseudomonadota</taxon>
        <taxon>Betaproteobacteria</taxon>
        <taxon>Burkholderiales</taxon>
        <taxon>Sphaerotilaceae</taxon>
        <taxon>Inhella</taxon>
    </lineage>
</organism>
<evidence type="ECO:0000256" key="5">
    <source>
        <dbReference type="SAM" id="SignalP"/>
    </source>
</evidence>
<dbReference type="Proteomes" id="UP000613266">
    <property type="component" value="Unassembled WGS sequence"/>
</dbReference>
<evidence type="ECO:0000256" key="1">
    <source>
        <dbReference type="ARBA" id="ARBA00010062"/>
    </source>
</evidence>
<dbReference type="InterPro" id="IPR028082">
    <property type="entry name" value="Peripla_BP_I"/>
</dbReference>
<dbReference type="CDD" id="cd19978">
    <property type="entry name" value="PBP1_ABC_ligand_binding-like"/>
    <property type="match status" value="1"/>
</dbReference>
<evidence type="ECO:0000259" key="6">
    <source>
        <dbReference type="Pfam" id="PF13458"/>
    </source>
</evidence>
<dbReference type="Gene3D" id="3.40.50.2300">
    <property type="match status" value="2"/>
</dbReference>
<keyword evidence="4" id="KW-0029">Amino-acid transport</keyword>